<comment type="similarity">
    <text evidence="1">Belongs to the PspA/Vipp/IM30 family.</text>
</comment>
<dbReference type="Proteomes" id="UP000184184">
    <property type="component" value="Unassembled WGS sequence"/>
</dbReference>
<evidence type="ECO:0000313" key="3">
    <source>
        <dbReference type="EMBL" id="SHM64724.1"/>
    </source>
</evidence>
<dbReference type="PANTHER" id="PTHR31088">
    <property type="entry name" value="MEMBRANE-ASSOCIATED PROTEIN VIPP1, CHLOROPLASTIC"/>
    <property type="match status" value="1"/>
</dbReference>
<gene>
    <name evidence="3" type="ORF">SAMN05216179_0710</name>
</gene>
<evidence type="ECO:0000313" key="4">
    <source>
        <dbReference type="Proteomes" id="UP000184184"/>
    </source>
</evidence>
<dbReference type="EMBL" id="FRCZ01000001">
    <property type="protein sequence ID" value="SHM64724.1"/>
    <property type="molecule type" value="Genomic_DNA"/>
</dbReference>
<evidence type="ECO:0000256" key="2">
    <source>
        <dbReference type="SAM" id="Coils"/>
    </source>
</evidence>
<dbReference type="AlphaFoldDB" id="A0A1M7KHE3"/>
<keyword evidence="4" id="KW-1185">Reference proteome</keyword>
<organism evidence="3 4">
    <name type="scientific">Gracilibacillus kekensis</name>
    <dbReference type="NCBI Taxonomy" id="1027249"/>
    <lineage>
        <taxon>Bacteria</taxon>
        <taxon>Bacillati</taxon>
        <taxon>Bacillota</taxon>
        <taxon>Bacilli</taxon>
        <taxon>Bacillales</taxon>
        <taxon>Bacillaceae</taxon>
        <taxon>Gracilibacillus</taxon>
    </lineage>
</organism>
<accession>A0A1M7KHE3</accession>
<dbReference type="InterPro" id="IPR007157">
    <property type="entry name" value="PspA_VIPP1"/>
</dbReference>
<dbReference type="Pfam" id="PF04012">
    <property type="entry name" value="PspA_IM30"/>
    <property type="match status" value="1"/>
</dbReference>
<reference evidence="3 4" key="1">
    <citation type="submission" date="2016-11" db="EMBL/GenBank/DDBJ databases">
        <authorList>
            <person name="Jaros S."/>
            <person name="Januszkiewicz K."/>
            <person name="Wedrychowicz H."/>
        </authorList>
    </citation>
    <scope>NUCLEOTIDE SEQUENCE [LARGE SCALE GENOMIC DNA]</scope>
    <source>
        <strain evidence="3 4">CGMCC 1.10681</strain>
    </source>
</reference>
<name>A0A1M7KHE3_9BACI</name>
<feature type="coiled-coil region" evidence="2">
    <location>
        <begin position="32"/>
        <end position="138"/>
    </location>
</feature>
<evidence type="ECO:0000256" key="1">
    <source>
        <dbReference type="ARBA" id="ARBA00043985"/>
    </source>
</evidence>
<dbReference type="STRING" id="1027249.SAMN05216179_0710"/>
<keyword evidence="2" id="KW-0175">Coiled coil</keyword>
<dbReference type="PANTHER" id="PTHR31088:SF6">
    <property type="entry name" value="PHAGE SHOCK PROTEIN A"/>
    <property type="match status" value="1"/>
</dbReference>
<dbReference type="OrthoDB" id="2366053at2"/>
<proteinExistence type="inferred from homology"/>
<protein>
    <submittedName>
        <fullName evidence="3">Phage shock protein A (PspA) family protein</fullName>
    </submittedName>
</protein>
<dbReference type="RefSeq" id="WP_073199690.1">
    <property type="nucleotide sequence ID" value="NZ_FRCZ01000001.1"/>
</dbReference>
<sequence>MTNLFTRIKDSVMADLHDLMDQKEEQNPIAHVNQYIRECEQEVKKIKRLVEKQYEIKQDISKELNQAKMMVEKRKRQFQLAEEMQEAELAQEAKSELDQFEVRVTQLNEMSDKAIKDLEMLENKYVQMKQKLKDLYVKRLELKSRENVARTKQGMNKVLETELVSKSASKFAELESYIERIEQRVQSEYRLHTLDARFQDLEKKATNSN</sequence>